<dbReference type="InterPro" id="IPR042185">
    <property type="entry name" value="Serpin_sf_2"/>
</dbReference>
<dbReference type="Gene3D" id="3.30.497.10">
    <property type="entry name" value="Antithrombin, subunit I, domain 2"/>
    <property type="match status" value="1"/>
</dbReference>
<dbReference type="AlphaFoldDB" id="A0A9P9FDT4"/>
<dbReference type="PANTHER" id="PTHR11461:SF211">
    <property type="entry name" value="GH10112P-RELATED"/>
    <property type="match status" value="1"/>
</dbReference>
<reference evidence="4" key="1">
    <citation type="journal article" date="2021" name="Nat. Commun.">
        <title>Genetic determinants of endophytism in the Arabidopsis root mycobiome.</title>
        <authorList>
            <person name="Mesny F."/>
            <person name="Miyauchi S."/>
            <person name="Thiergart T."/>
            <person name="Pickel B."/>
            <person name="Atanasova L."/>
            <person name="Karlsson M."/>
            <person name="Huettel B."/>
            <person name="Barry K.W."/>
            <person name="Haridas S."/>
            <person name="Chen C."/>
            <person name="Bauer D."/>
            <person name="Andreopoulos W."/>
            <person name="Pangilinan J."/>
            <person name="LaButti K."/>
            <person name="Riley R."/>
            <person name="Lipzen A."/>
            <person name="Clum A."/>
            <person name="Drula E."/>
            <person name="Henrissat B."/>
            <person name="Kohler A."/>
            <person name="Grigoriev I.V."/>
            <person name="Martin F.M."/>
            <person name="Hacquard S."/>
        </authorList>
    </citation>
    <scope>NUCLEOTIDE SEQUENCE</scope>
    <source>
        <strain evidence="4">MPI-CAGE-AT-0021</strain>
    </source>
</reference>
<dbReference type="EMBL" id="JAGMUU010000003">
    <property type="protein sequence ID" value="KAH7157991.1"/>
    <property type="molecule type" value="Genomic_DNA"/>
</dbReference>
<evidence type="ECO:0000259" key="3">
    <source>
        <dbReference type="SMART" id="SM00093"/>
    </source>
</evidence>
<dbReference type="Pfam" id="PF00079">
    <property type="entry name" value="Serpin"/>
    <property type="match status" value="1"/>
</dbReference>
<dbReference type="Gene3D" id="2.30.39.10">
    <property type="entry name" value="Alpha-1-antitrypsin, domain 1"/>
    <property type="match status" value="1"/>
</dbReference>
<dbReference type="SMART" id="SM00093">
    <property type="entry name" value="SERPIN"/>
    <property type="match status" value="1"/>
</dbReference>
<dbReference type="InterPro" id="IPR023796">
    <property type="entry name" value="Serpin_dom"/>
</dbReference>
<dbReference type="CDD" id="cd00172">
    <property type="entry name" value="serpin"/>
    <property type="match status" value="1"/>
</dbReference>
<name>A0A9P9FDT4_9HYPO</name>
<accession>A0A9P9FDT4</accession>
<proteinExistence type="inferred from homology"/>
<dbReference type="GO" id="GO:0004867">
    <property type="term" value="F:serine-type endopeptidase inhibitor activity"/>
    <property type="evidence" value="ECO:0007669"/>
    <property type="project" value="InterPro"/>
</dbReference>
<dbReference type="InterPro" id="IPR000215">
    <property type="entry name" value="Serpin_fam"/>
</dbReference>
<sequence>MSSIAQATHVLGWDILERLCVADASVKGICISPLSIATALAMLAGAAGGDRRDELCRKIGVDSLPDLSDSFKALGIVFGTKAQDQMVTMANVAFAECDVDFYPAYTQFLDSFGAHVLKFPSLQEATGDINAWISDNTRGLIKDMLSRDDLDQVHVALINALAFKGTWKTKFDRKLTQKNTPFFVTETETRKVHMMFIHKEKIATVKRPGYTAVRLPYAAASSSASMSLVAYLPDKGTSLKQLVQSMDRSRPPLPVRAKKYDKFGFPKFNLDTSLSILPMLLELGFPVAGGFSEMAPGRNEVQSCIHRAVIKVDEEGTEAVAATAVLMKRRSRVPDLEIMVFDRPFAFSICLDESNAVVFTGLFFGR</sequence>
<dbReference type="SUPFAM" id="SSF56574">
    <property type="entry name" value="Serpins"/>
    <property type="match status" value="1"/>
</dbReference>
<gene>
    <name evidence="4" type="ORF">B0J13DRAFT_543230</name>
</gene>
<dbReference type="InterPro" id="IPR042178">
    <property type="entry name" value="Serpin_sf_1"/>
</dbReference>
<dbReference type="Proteomes" id="UP000717696">
    <property type="component" value="Unassembled WGS sequence"/>
</dbReference>
<evidence type="ECO:0000256" key="2">
    <source>
        <dbReference type="RuleBase" id="RU000411"/>
    </source>
</evidence>
<protein>
    <submittedName>
        <fullName evidence="4">Proteinase inhibitor I4</fullName>
    </submittedName>
</protein>
<organism evidence="4 5">
    <name type="scientific">Dactylonectria estremocensis</name>
    <dbReference type="NCBI Taxonomy" id="1079267"/>
    <lineage>
        <taxon>Eukaryota</taxon>
        <taxon>Fungi</taxon>
        <taxon>Dikarya</taxon>
        <taxon>Ascomycota</taxon>
        <taxon>Pezizomycotina</taxon>
        <taxon>Sordariomycetes</taxon>
        <taxon>Hypocreomycetidae</taxon>
        <taxon>Hypocreales</taxon>
        <taxon>Nectriaceae</taxon>
        <taxon>Dactylonectria</taxon>
    </lineage>
</organism>
<evidence type="ECO:0000256" key="1">
    <source>
        <dbReference type="ARBA" id="ARBA00009500"/>
    </source>
</evidence>
<feature type="domain" description="Serpin" evidence="3">
    <location>
        <begin position="13"/>
        <end position="366"/>
    </location>
</feature>
<dbReference type="InterPro" id="IPR036186">
    <property type="entry name" value="Serpin_sf"/>
</dbReference>
<comment type="caution">
    <text evidence="4">The sequence shown here is derived from an EMBL/GenBank/DDBJ whole genome shotgun (WGS) entry which is preliminary data.</text>
</comment>
<keyword evidence="5" id="KW-1185">Reference proteome</keyword>
<comment type="similarity">
    <text evidence="1 2">Belongs to the serpin family.</text>
</comment>
<dbReference type="PANTHER" id="PTHR11461">
    <property type="entry name" value="SERINE PROTEASE INHIBITOR, SERPIN"/>
    <property type="match status" value="1"/>
</dbReference>
<evidence type="ECO:0000313" key="4">
    <source>
        <dbReference type="EMBL" id="KAH7157991.1"/>
    </source>
</evidence>
<dbReference type="OrthoDB" id="1063785at2759"/>
<evidence type="ECO:0000313" key="5">
    <source>
        <dbReference type="Proteomes" id="UP000717696"/>
    </source>
</evidence>